<dbReference type="EMBL" id="CAJOBR010000172">
    <property type="protein sequence ID" value="CAF4475856.1"/>
    <property type="molecule type" value="Genomic_DNA"/>
</dbReference>
<dbReference type="InterPro" id="IPR016024">
    <property type="entry name" value="ARM-type_fold"/>
</dbReference>
<dbReference type="SUPFAM" id="SSF48371">
    <property type="entry name" value="ARM repeat"/>
    <property type="match status" value="1"/>
</dbReference>
<organism evidence="1 2">
    <name type="scientific">Rotaria socialis</name>
    <dbReference type="NCBI Taxonomy" id="392032"/>
    <lineage>
        <taxon>Eukaryota</taxon>
        <taxon>Metazoa</taxon>
        <taxon>Spiralia</taxon>
        <taxon>Gnathifera</taxon>
        <taxon>Rotifera</taxon>
        <taxon>Eurotatoria</taxon>
        <taxon>Bdelloidea</taxon>
        <taxon>Philodinida</taxon>
        <taxon>Philodinidae</taxon>
        <taxon>Rotaria</taxon>
    </lineage>
</organism>
<protein>
    <submittedName>
        <fullName evidence="1">Uncharacterized protein</fullName>
    </submittedName>
</protein>
<comment type="caution">
    <text evidence="1">The sequence shown here is derived from an EMBL/GenBank/DDBJ whole genome shotgun (WGS) entry which is preliminary data.</text>
</comment>
<evidence type="ECO:0000313" key="2">
    <source>
        <dbReference type="Proteomes" id="UP000663848"/>
    </source>
</evidence>
<sequence length="562" mass="64791">MSTEDDPALPSPMFNFECYLSTIEKNSTVDNFSPNHICTIFDDFLIEFERIEQSGEVTIQIFLDAVEEIANVVLSIESHRLLDPQVRVHPLIRFLHQMLIDLLANWRASAMHLSIKETYIFLKVTIVFIHAAEQATIVSVDQDEKLKRHLFAMNELVLKIHEQVDYAVISHTFPTDGPNISSLGLLTFKLLAGHPFYYPMEQFQPMIHYLMMDWLDSYDCIQAVRRLEHGEELTNIEFSVLLTCWEYICSKSLIKQDFSTRITSIDLIDKICDELLIRVEHILEHAQVLAPEVLSHILERCQQQLNVHNLPSFDTHALTIIHHLTNMLKNPLSTTTDNETLIFVALQAFRSFSRNPAFLAIMKRCSLTTVFNAYASSSSSHIKKSAADILTKITDEHESHEFGRAMKSLDNEIELQNKKLKQSEEIVKMKAVKSKSKPKMNDGMEKITKWDEQKVRDFLIQQNLVVMISICDGINGEELYNLYHMCKTNSALMYRSLKSELSKVHHGVLSISSYLHFVSRLATVCDDDDVLNNDTLNDKFFDIVQFQINLENYHQTFAIKKI</sequence>
<accession>A0A820TST2</accession>
<reference evidence="1" key="1">
    <citation type="submission" date="2021-02" db="EMBL/GenBank/DDBJ databases">
        <authorList>
            <person name="Nowell W R."/>
        </authorList>
    </citation>
    <scope>NUCLEOTIDE SEQUENCE</scope>
</reference>
<name>A0A820TST2_9BILA</name>
<proteinExistence type="predicted"/>
<dbReference type="AlphaFoldDB" id="A0A820TST2"/>
<dbReference type="Proteomes" id="UP000663848">
    <property type="component" value="Unassembled WGS sequence"/>
</dbReference>
<evidence type="ECO:0000313" key="1">
    <source>
        <dbReference type="EMBL" id="CAF4475856.1"/>
    </source>
</evidence>
<gene>
    <name evidence="1" type="ORF">QYT958_LOCUS2614</name>
</gene>